<name>A0A7D5PBB1_9EURY</name>
<dbReference type="AlphaFoldDB" id="A0A7D5PBB1"/>
<evidence type="ECO:0008006" key="3">
    <source>
        <dbReference type="Google" id="ProtNLM"/>
    </source>
</evidence>
<evidence type="ECO:0000313" key="1">
    <source>
        <dbReference type="EMBL" id="QLH82345.1"/>
    </source>
</evidence>
<reference evidence="1 2" key="1">
    <citation type="submission" date="2020-07" db="EMBL/GenBank/DDBJ databases">
        <title>Halosimplex litoreum sp. nov. and Halosimplex rubrum sp. nov., isolated from different salt environments.</title>
        <authorList>
            <person name="Cui H."/>
        </authorList>
    </citation>
    <scope>NUCLEOTIDE SEQUENCE [LARGE SCALE GENOMIC DNA]</scope>
    <source>
        <strain evidence="1 2">R2</strain>
    </source>
</reference>
<protein>
    <recommendedName>
        <fullName evidence="3">Lipoprotein</fullName>
    </recommendedName>
</protein>
<dbReference type="GeneID" id="56083380"/>
<evidence type="ECO:0000313" key="2">
    <source>
        <dbReference type="Proteomes" id="UP000509346"/>
    </source>
</evidence>
<organism evidence="1 2">
    <name type="scientific">Halosimplex pelagicum</name>
    <dbReference type="NCBI Taxonomy" id="869886"/>
    <lineage>
        <taxon>Archaea</taxon>
        <taxon>Methanobacteriati</taxon>
        <taxon>Methanobacteriota</taxon>
        <taxon>Stenosarchaea group</taxon>
        <taxon>Halobacteria</taxon>
        <taxon>Halobacteriales</taxon>
        <taxon>Haloarculaceae</taxon>
        <taxon>Halosimplex</taxon>
    </lineage>
</organism>
<sequence>MFKERQKLAFVTIAAIILLSGCVSIPPENDELTASQETESEYIESVNLTEESVFGDADLRVNLTRNGSSDAEYVIAVSPDGRQQSAEKLITGESKVQMAIDSSHSHGNYRVILATGGKLNDHKEHVGGTIIGEVRVEVKTNA</sequence>
<proteinExistence type="predicted"/>
<keyword evidence="2" id="KW-1185">Reference proteome</keyword>
<dbReference type="EMBL" id="CP058909">
    <property type="protein sequence ID" value="QLH82345.1"/>
    <property type="molecule type" value="Genomic_DNA"/>
</dbReference>
<dbReference type="PROSITE" id="PS51257">
    <property type="entry name" value="PROKAR_LIPOPROTEIN"/>
    <property type="match status" value="1"/>
</dbReference>
<gene>
    <name evidence="1" type="ORF">HZS54_12285</name>
</gene>
<dbReference type="RefSeq" id="WP_179922813.1">
    <property type="nucleotide sequence ID" value="NZ_CP058909.1"/>
</dbReference>
<dbReference type="KEGG" id="hpel:HZS54_12285"/>
<dbReference type="Proteomes" id="UP000509346">
    <property type="component" value="Chromosome"/>
</dbReference>
<accession>A0A7D5PBB1</accession>